<dbReference type="RefSeq" id="WP_132417001.1">
    <property type="nucleotide sequence ID" value="NZ_SKFG01000003.1"/>
</dbReference>
<evidence type="ECO:0000313" key="2">
    <source>
        <dbReference type="Proteomes" id="UP000295418"/>
    </source>
</evidence>
<dbReference type="PROSITE" id="PS51257">
    <property type="entry name" value="PROKAR_LIPOPROTEIN"/>
    <property type="match status" value="1"/>
</dbReference>
<gene>
    <name evidence="1" type="ORF">E0485_05645</name>
</gene>
<evidence type="ECO:0000313" key="1">
    <source>
        <dbReference type="EMBL" id="TCZ79343.1"/>
    </source>
</evidence>
<evidence type="ECO:0008006" key="3">
    <source>
        <dbReference type="Google" id="ProtNLM"/>
    </source>
</evidence>
<accession>A0A4R4EIW9</accession>
<comment type="caution">
    <text evidence="1">The sequence shown here is derived from an EMBL/GenBank/DDBJ whole genome shotgun (WGS) entry which is preliminary data.</text>
</comment>
<dbReference type="AlphaFoldDB" id="A0A4R4EIW9"/>
<organism evidence="1 2">
    <name type="scientific">Paenibacillus albiflavus</name>
    <dbReference type="NCBI Taxonomy" id="2545760"/>
    <lineage>
        <taxon>Bacteria</taxon>
        <taxon>Bacillati</taxon>
        <taxon>Bacillota</taxon>
        <taxon>Bacilli</taxon>
        <taxon>Bacillales</taxon>
        <taxon>Paenibacillaceae</taxon>
        <taxon>Paenibacillus</taxon>
    </lineage>
</organism>
<proteinExistence type="predicted"/>
<dbReference type="OrthoDB" id="2667035at2"/>
<sequence>MKSRVVILIIIFMTILLSSCSTEMNNSPDPQAGSSDICKEPPTSFTWNKKTYNLKTIGDRELEPGMKWGYLICSKEQIIVQKEGPNATFNLYTYGNSIDELLYFGEWGRALYTSK</sequence>
<protein>
    <recommendedName>
        <fullName evidence="3">Lipoprotein</fullName>
    </recommendedName>
</protein>
<keyword evidence="2" id="KW-1185">Reference proteome</keyword>
<dbReference type="Proteomes" id="UP000295418">
    <property type="component" value="Unassembled WGS sequence"/>
</dbReference>
<dbReference type="EMBL" id="SKFG01000003">
    <property type="protein sequence ID" value="TCZ79343.1"/>
    <property type="molecule type" value="Genomic_DNA"/>
</dbReference>
<name>A0A4R4EIW9_9BACL</name>
<reference evidence="1 2" key="1">
    <citation type="submission" date="2019-03" db="EMBL/GenBank/DDBJ databases">
        <authorList>
            <person name="Kim M.K.M."/>
        </authorList>
    </citation>
    <scope>NUCLEOTIDE SEQUENCE [LARGE SCALE GENOMIC DNA]</scope>
    <source>
        <strain evidence="1 2">18JY21-1</strain>
    </source>
</reference>